<organism evidence="1">
    <name type="scientific">Cacopsylla melanoneura</name>
    <dbReference type="NCBI Taxonomy" id="428564"/>
    <lineage>
        <taxon>Eukaryota</taxon>
        <taxon>Metazoa</taxon>
        <taxon>Ecdysozoa</taxon>
        <taxon>Arthropoda</taxon>
        <taxon>Hexapoda</taxon>
        <taxon>Insecta</taxon>
        <taxon>Pterygota</taxon>
        <taxon>Neoptera</taxon>
        <taxon>Paraneoptera</taxon>
        <taxon>Hemiptera</taxon>
        <taxon>Sternorrhyncha</taxon>
        <taxon>Psylloidea</taxon>
        <taxon>Psyllidae</taxon>
        <taxon>Psyllinae</taxon>
        <taxon>Cacopsylla</taxon>
    </lineage>
</organism>
<accession>A0A8D9E954</accession>
<name>A0A8D9E954_9HEMI</name>
<reference evidence="1" key="1">
    <citation type="submission" date="2021-05" db="EMBL/GenBank/DDBJ databases">
        <authorList>
            <person name="Alioto T."/>
            <person name="Alioto T."/>
            <person name="Gomez Garrido J."/>
        </authorList>
    </citation>
    <scope>NUCLEOTIDE SEQUENCE</scope>
</reference>
<proteinExistence type="predicted"/>
<evidence type="ECO:0000313" key="1">
    <source>
        <dbReference type="EMBL" id="CAG6745106.1"/>
    </source>
</evidence>
<sequence>MMLDESSASFWTSIVETWTKSLCVSVFGLFDMIILKQLKHDIRLTWKKVIFALLIQVNSRNFILEDPFFDPSSTDIGNSIRRTRIFILEKPLWFYILIS</sequence>
<protein>
    <submittedName>
        <fullName evidence="1">Uncharacterized protein</fullName>
    </submittedName>
</protein>
<dbReference type="AlphaFoldDB" id="A0A8D9E954"/>
<dbReference type="EMBL" id="HBUF01484313">
    <property type="protein sequence ID" value="CAG6745105.1"/>
    <property type="molecule type" value="Transcribed_RNA"/>
</dbReference>
<dbReference type="EMBL" id="HBUF01484314">
    <property type="protein sequence ID" value="CAG6745106.1"/>
    <property type="molecule type" value="Transcribed_RNA"/>
</dbReference>